<feature type="repeat" description="ANK" evidence="3">
    <location>
        <begin position="973"/>
        <end position="1005"/>
    </location>
</feature>
<keyword evidence="6" id="KW-0732">Signal</keyword>
<feature type="repeat" description="ANK" evidence="3">
    <location>
        <begin position="707"/>
        <end position="739"/>
    </location>
</feature>
<dbReference type="PROSITE" id="PS50297">
    <property type="entry name" value="ANK_REP_REGION"/>
    <property type="match status" value="4"/>
</dbReference>
<feature type="signal peptide" evidence="6">
    <location>
        <begin position="1"/>
        <end position="28"/>
    </location>
</feature>
<feature type="chain" id="PRO_5040265799" evidence="6">
    <location>
        <begin position="29"/>
        <end position="1043"/>
    </location>
</feature>
<keyword evidence="5" id="KW-1133">Transmembrane helix</keyword>
<accession>A0A9P5HL47</accession>
<organism evidence="7 8">
    <name type="scientific">Cylindrodendrum hubeiense</name>
    <dbReference type="NCBI Taxonomy" id="595255"/>
    <lineage>
        <taxon>Eukaryota</taxon>
        <taxon>Fungi</taxon>
        <taxon>Dikarya</taxon>
        <taxon>Ascomycota</taxon>
        <taxon>Pezizomycotina</taxon>
        <taxon>Sordariomycetes</taxon>
        <taxon>Hypocreomycetidae</taxon>
        <taxon>Hypocreales</taxon>
        <taxon>Nectriaceae</taxon>
        <taxon>Cylindrodendrum</taxon>
    </lineage>
</organism>
<feature type="region of interest" description="Disordered" evidence="4">
    <location>
        <begin position="826"/>
        <end position="894"/>
    </location>
</feature>
<dbReference type="SUPFAM" id="SSF48403">
    <property type="entry name" value="Ankyrin repeat"/>
    <property type="match status" value="2"/>
</dbReference>
<feature type="compositionally biased region" description="Basic and acidic residues" evidence="4">
    <location>
        <begin position="929"/>
        <end position="938"/>
    </location>
</feature>
<name>A0A9P5HL47_9HYPO</name>
<dbReference type="Gene3D" id="1.25.40.20">
    <property type="entry name" value="Ankyrin repeat-containing domain"/>
    <property type="match status" value="3"/>
</dbReference>
<feature type="transmembrane region" description="Helical" evidence="5">
    <location>
        <begin position="237"/>
        <end position="258"/>
    </location>
</feature>
<evidence type="ECO:0000256" key="3">
    <source>
        <dbReference type="PROSITE-ProRule" id="PRU00023"/>
    </source>
</evidence>
<feature type="compositionally biased region" description="Acidic residues" evidence="4">
    <location>
        <begin position="871"/>
        <end position="882"/>
    </location>
</feature>
<protein>
    <submittedName>
        <fullName evidence="7">Uncharacterized protein</fullName>
    </submittedName>
</protein>
<dbReference type="OrthoDB" id="823504at2759"/>
<dbReference type="PROSITE" id="PS50088">
    <property type="entry name" value="ANK_REPEAT"/>
    <property type="match status" value="4"/>
</dbReference>
<evidence type="ECO:0000313" key="8">
    <source>
        <dbReference type="Proteomes" id="UP000722485"/>
    </source>
</evidence>
<feature type="compositionally biased region" description="Acidic residues" evidence="4">
    <location>
        <begin position="826"/>
        <end position="842"/>
    </location>
</feature>
<dbReference type="PANTHER" id="PTHR24198">
    <property type="entry name" value="ANKYRIN REPEAT AND PROTEIN KINASE DOMAIN-CONTAINING PROTEIN"/>
    <property type="match status" value="1"/>
</dbReference>
<feature type="region of interest" description="Disordered" evidence="4">
    <location>
        <begin position="909"/>
        <end position="958"/>
    </location>
</feature>
<evidence type="ECO:0000256" key="6">
    <source>
        <dbReference type="SAM" id="SignalP"/>
    </source>
</evidence>
<feature type="transmembrane region" description="Helical" evidence="5">
    <location>
        <begin position="381"/>
        <end position="404"/>
    </location>
</feature>
<proteinExistence type="predicted"/>
<dbReference type="Proteomes" id="UP000722485">
    <property type="component" value="Unassembled WGS sequence"/>
</dbReference>
<evidence type="ECO:0000313" key="7">
    <source>
        <dbReference type="EMBL" id="KAF7556041.1"/>
    </source>
</evidence>
<evidence type="ECO:0000256" key="4">
    <source>
        <dbReference type="SAM" id="MobiDB-lite"/>
    </source>
</evidence>
<feature type="transmembrane region" description="Helical" evidence="5">
    <location>
        <begin position="278"/>
        <end position="301"/>
    </location>
</feature>
<feature type="transmembrane region" description="Helical" evidence="5">
    <location>
        <begin position="63"/>
        <end position="86"/>
    </location>
</feature>
<evidence type="ECO:0000256" key="2">
    <source>
        <dbReference type="ARBA" id="ARBA00023043"/>
    </source>
</evidence>
<keyword evidence="5" id="KW-0812">Transmembrane</keyword>
<keyword evidence="2 3" id="KW-0040">ANK repeat</keyword>
<dbReference type="Pfam" id="PF12796">
    <property type="entry name" value="Ank_2"/>
    <property type="match status" value="1"/>
</dbReference>
<dbReference type="InterPro" id="IPR036770">
    <property type="entry name" value="Ankyrin_rpt-contain_sf"/>
</dbReference>
<feature type="compositionally biased region" description="Basic and acidic residues" evidence="4">
    <location>
        <begin position="843"/>
        <end position="857"/>
    </location>
</feature>
<evidence type="ECO:0000256" key="5">
    <source>
        <dbReference type="SAM" id="Phobius"/>
    </source>
</evidence>
<keyword evidence="5" id="KW-0472">Membrane</keyword>
<gene>
    <name evidence="7" type="ORF">G7Z17_g1724</name>
</gene>
<comment type="caution">
    <text evidence="7">The sequence shown here is derived from an EMBL/GenBank/DDBJ whole genome shotgun (WGS) entry which is preliminary data.</text>
</comment>
<dbReference type="EMBL" id="JAANBB010000015">
    <property type="protein sequence ID" value="KAF7556041.1"/>
    <property type="molecule type" value="Genomic_DNA"/>
</dbReference>
<sequence length="1043" mass="114993">MTVLGESRGCHFWGFALLFAIVVHPALADDTGDAFINNLLTDIAPILALFGERVTTQFLSQSFSIYDCIIFAVCPIGIVTAAVSAIRAAAPNSWRTLIGRAMESRATVELELLSSTSTDVCELWSGSALVRVMGSPEILELLYFPELDDDEGSQESAALHFGLFTLDENIKDRPKVNFPWPQITRTELQRRSLFEGKNTRPAQLDSEAMNPSTHHKKASPSISMNLSKYLNKSTVELRLMAICGVVVQLGVVGYSAMITYYEPWVSDFKKNGQPAIPAAFPLMAAGTAMVSGGMFICALVIEKCTEETAWSTKRELPAGSTSPAANHIHTGLPLAKAQPPETASLPPQTVSSDLSSSQQVIDEVKFRLLWLQKHKVVNDQAFNSCAIIARSVVGVLVSLSGFVLQFSGLRLMNWSATLAQLIDAIRLDHPTLTAMVQKVHQSGLASIEEAWDMVILPLSLHHKLPNPVAIVEEMRDRAKVFEQTGQWQQALQIQIQIVNFQRSGRLTQLRRAEEELKKMVNNALDKKIVRALLRFYKFQEPGQFESKKMTSPEGVANKEMWEQGTSKGPYDRRFDVGRLESKFNNLMKEFKSDYTTDAIFGDAAKAIKDLPAECGINQGRYWEQARSKFTDPLGLTLTHWIIIRYVKNAGSVLDRLARESHEDNHLASTSDIAGWNPLHYVTMASEVQEIIMTLSRHGASINARSRDGTTPLHCLVRTGTADAVARFLDLGATPTATDNVGYTPLHWAAWCGNVAAVNVLLSRGADPGSRDNYGRTALHLATIAWKTEAVAALSCRTGISVQDIDGNTALHYIALLGKCTLVTEEDDSEYDSTEDDSAEDDSAEKNRPEEDNLKEGNSEQNSSKCYSPEEGSFEDSSEENNAETDTTQADNIEKTGEEIDALMTALLSEKEESSSEFQTNEANASGDLGYRRKDREEPYLSSQITNSVNPSPEESKNKSLPFDILLLGSTNMDGNAPIHMAIEHGHLRVVERLLGPGEQQRETDCGITPLRLAVMFGHPQLGKQREGQHGEPNIQFSYVTPIP</sequence>
<feature type="repeat" description="ANK" evidence="3">
    <location>
        <begin position="740"/>
        <end position="772"/>
    </location>
</feature>
<dbReference type="PANTHER" id="PTHR24198:SF165">
    <property type="entry name" value="ANKYRIN REPEAT-CONTAINING PROTEIN-RELATED"/>
    <property type="match status" value="1"/>
</dbReference>
<feature type="compositionally biased region" description="Polar residues" evidence="4">
    <location>
        <begin position="940"/>
        <end position="952"/>
    </location>
</feature>
<dbReference type="InterPro" id="IPR002110">
    <property type="entry name" value="Ankyrin_rpt"/>
</dbReference>
<evidence type="ECO:0000256" key="1">
    <source>
        <dbReference type="ARBA" id="ARBA00022737"/>
    </source>
</evidence>
<keyword evidence="1" id="KW-0677">Repeat</keyword>
<feature type="repeat" description="ANK" evidence="3">
    <location>
        <begin position="673"/>
        <end position="706"/>
    </location>
</feature>
<keyword evidence="8" id="KW-1185">Reference proteome</keyword>
<dbReference type="Pfam" id="PF13637">
    <property type="entry name" value="Ank_4"/>
    <property type="match status" value="1"/>
</dbReference>
<dbReference type="AlphaFoldDB" id="A0A9P5HL47"/>
<dbReference type="SMART" id="SM00248">
    <property type="entry name" value="ANK"/>
    <property type="match status" value="5"/>
</dbReference>
<reference evidence="7" key="1">
    <citation type="submission" date="2020-03" db="EMBL/GenBank/DDBJ databases">
        <title>Draft Genome Sequence of Cylindrodendrum hubeiense.</title>
        <authorList>
            <person name="Buettner E."/>
            <person name="Kellner H."/>
        </authorList>
    </citation>
    <scope>NUCLEOTIDE SEQUENCE</scope>
    <source>
        <strain evidence="7">IHI 201604</strain>
    </source>
</reference>